<dbReference type="InterPro" id="IPR006437">
    <property type="entry name" value="Phage_terminase_lsu"/>
</dbReference>
<proteinExistence type="predicted"/>
<dbReference type="InterPro" id="IPR035412">
    <property type="entry name" value="Terminase_L_N"/>
</dbReference>
<dbReference type="NCBIfam" id="TIGR01547">
    <property type="entry name" value="phage_term_2"/>
    <property type="match status" value="1"/>
</dbReference>
<reference evidence="3" key="1">
    <citation type="journal article" date="2021" name="Proc. Natl. Acad. Sci. U.S.A.">
        <title>A Catalog of Tens of Thousands of Viruses from Human Metagenomes Reveals Hidden Associations with Chronic Diseases.</title>
        <authorList>
            <person name="Tisza M.J."/>
            <person name="Buck C.B."/>
        </authorList>
    </citation>
    <scope>NUCLEOTIDE SEQUENCE</scope>
    <source>
        <strain evidence="3">CtwNf2</strain>
    </source>
</reference>
<feature type="domain" description="Phage terminase large subunit N-terminal" evidence="1">
    <location>
        <begin position="148"/>
        <end position="350"/>
    </location>
</feature>
<feature type="domain" description="Phage terminase large subunit C-terminal" evidence="2">
    <location>
        <begin position="383"/>
        <end position="524"/>
    </location>
</feature>
<dbReference type="Pfam" id="PF17288">
    <property type="entry name" value="Terminase_3C"/>
    <property type="match status" value="1"/>
</dbReference>
<dbReference type="InterPro" id="IPR052380">
    <property type="entry name" value="Viral_DNA_packaging_terminase"/>
</dbReference>
<dbReference type="EMBL" id="BK057791">
    <property type="protein sequence ID" value="DAE91899.1"/>
    <property type="molecule type" value="Genomic_DNA"/>
</dbReference>
<dbReference type="InterPro" id="IPR035413">
    <property type="entry name" value="Terminase_L_C"/>
</dbReference>
<evidence type="ECO:0000259" key="1">
    <source>
        <dbReference type="Pfam" id="PF04466"/>
    </source>
</evidence>
<protein>
    <submittedName>
        <fullName evidence="3">Terminase large subunit</fullName>
    </submittedName>
</protein>
<dbReference type="PANTHER" id="PTHR39184">
    <property type="match status" value="1"/>
</dbReference>
<evidence type="ECO:0000313" key="3">
    <source>
        <dbReference type="EMBL" id="DAE91899.1"/>
    </source>
</evidence>
<dbReference type="Gene3D" id="3.30.420.280">
    <property type="match status" value="1"/>
</dbReference>
<sequence>MAMAKGSGGNKGIENLIPLNKRTPEERKRIASKAGKASVAKRRELKAWREVAGSILTTPLKGGKVDEKIKSLADAKGLNLTLQNAMILKQAVKAVNGDPKAVEILLSLTPDVGDEVKNEGQGQNMVDILDITIPHYDAATCDIKRHRHTHYWFSGGRGSTKSSYVSTQIPKGLIENPDTHAVVMRKVGNTLKNSVYQQIEWAIDKLGVSADFQFKKSPLEIIYKPTGQRILFLGVDDKQKIKSLKLPFGYVGFVWYEELDQFAGMNEIRNINQSLLRGGDKYWCFYSFNPPKSRDNWVNVEQLIDDPDRLVVHSDYTMVPPEWLGEQFINEAEKLRDLRPDLYAHEYLGEVTGTGGGVFNNVEDLRITDEMIDDFDNLHHGIDFGFATDPFVYDKLHFDVKKDTVYIFDEVYSTRLKNKDAYERIKDKVNTDAVYCDSAEPKSIAELSDLGLRAYGVKKGPDSRNFGIKWLADRYKIYIDKKRCPNTYREFVMYEYERDKDDNFISSYPKRNDHSIDAVRYALRKSMNGSNFSW</sequence>
<dbReference type="InterPro" id="IPR027417">
    <property type="entry name" value="P-loop_NTPase"/>
</dbReference>
<evidence type="ECO:0000259" key="2">
    <source>
        <dbReference type="Pfam" id="PF17288"/>
    </source>
</evidence>
<dbReference type="PANTHER" id="PTHR39184:SF1">
    <property type="entry name" value="PBSX PHAGE TERMINASE LARGE SUBUNIT"/>
    <property type="match status" value="1"/>
</dbReference>
<organism evidence="3">
    <name type="scientific">Siphoviridae sp. ctwNf2</name>
    <dbReference type="NCBI Taxonomy" id="2827597"/>
    <lineage>
        <taxon>Viruses</taxon>
        <taxon>Duplodnaviria</taxon>
        <taxon>Heunggongvirae</taxon>
        <taxon>Uroviricota</taxon>
        <taxon>Caudoviricetes</taxon>
    </lineage>
</organism>
<accession>A0A8S5RRA7</accession>
<name>A0A8S5RRA7_9CAUD</name>
<dbReference type="Pfam" id="PF04466">
    <property type="entry name" value="Terminase_3"/>
    <property type="match status" value="1"/>
</dbReference>
<dbReference type="Gene3D" id="3.40.50.300">
    <property type="entry name" value="P-loop containing nucleotide triphosphate hydrolases"/>
    <property type="match status" value="1"/>
</dbReference>